<keyword evidence="2" id="KW-1185">Reference proteome</keyword>
<name>A0ACB1B588_MELEN</name>
<dbReference type="Proteomes" id="UP001497535">
    <property type="component" value="Unassembled WGS sequence"/>
</dbReference>
<protein>
    <submittedName>
        <fullName evidence="1">Uncharacterized protein</fullName>
    </submittedName>
</protein>
<evidence type="ECO:0000313" key="2">
    <source>
        <dbReference type="Proteomes" id="UP001497535"/>
    </source>
</evidence>
<accession>A0ACB1B588</accession>
<sequence length="49" mass="6230">MYIYLFICVRQTFLSLFFHLFDFLNSLPFQFFIYFSPARSRRFLIRFFI</sequence>
<dbReference type="EMBL" id="CAVMJV010000169">
    <property type="protein sequence ID" value="CAK5119281.1"/>
    <property type="molecule type" value="Genomic_DNA"/>
</dbReference>
<organism evidence="1 2">
    <name type="scientific">Meloidogyne enterolobii</name>
    <name type="common">Root-knot nematode worm</name>
    <name type="synonym">Meloidogyne mayaguensis</name>
    <dbReference type="NCBI Taxonomy" id="390850"/>
    <lineage>
        <taxon>Eukaryota</taxon>
        <taxon>Metazoa</taxon>
        <taxon>Ecdysozoa</taxon>
        <taxon>Nematoda</taxon>
        <taxon>Chromadorea</taxon>
        <taxon>Rhabditida</taxon>
        <taxon>Tylenchina</taxon>
        <taxon>Tylenchomorpha</taxon>
        <taxon>Tylenchoidea</taxon>
        <taxon>Meloidogynidae</taxon>
        <taxon>Meloidogyninae</taxon>
        <taxon>Meloidogyne</taxon>
    </lineage>
</organism>
<evidence type="ECO:0000313" key="1">
    <source>
        <dbReference type="EMBL" id="CAK5119281.1"/>
    </source>
</evidence>
<proteinExistence type="predicted"/>
<gene>
    <name evidence="1" type="ORF">MENTE1834_LOCUS46469</name>
</gene>
<reference evidence="1" key="1">
    <citation type="submission" date="2023-11" db="EMBL/GenBank/DDBJ databases">
        <authorList>
            <person name="Poullet M."/>
        </authorList>
    </citation>
    <scope>NUCLEOTIDE SEQUENCE</scope>
    <source>
        <strain evidence="1">E1834</strain>
    </source>
</reference>
<comment type="caution">
    <text evidence="1">The sequence shown here is derived from an EMBL/GenBank/DDBJ whole genome shotgun (WGS) entry which is preliminary data.</text>
</comment>